<feature type="chain" id="PRO_5043629215" evidence="2">
    <location>
        <begin position="21"/>
        <end position="422"/>
    </location>
</feature>
<feature type="region of interest" description="Disordered" evidence="1">
    <location>
        <begin position="259"/>
        <end position="306"/>
    </location>
</feature>
<feature type="compositionally biased region" description="Low complexity" evidence="1">
    <location>
        <begin position="164"/>
        <end position="176"/>
    </location>
</feature>
<feature type="region of interest" description="Disordered" evidence="1">
    <location>
        <begin position="164"/>
        <end position="184"/>
    </location>
</feature>
<organism evidence="3 4">
    <name type="scientific">Lasius platythorax</name>
    <dbReference type="NCBI Taxonomy" id="488582"/>
    <lineage>
        <taxon>Eukaryota</taxon>
        <taxon>Metazoa</taxon>
        <taxon>Ecdysozoa</taxon>
        <taxon>Arthropoda</taxon>
        <taxon>Hexapoda</taxon>
        <taxon>Insecta</taxon>
        <taxon>Pterygota</taxon>
        <taxon>Neoptera</taxon>
        <taxon>Endopterygota</taxon>
        <taxon>Hymenoptera</taxon>
        <taxon>Apocrita</taxon>
        <taxon>Aculeata</taxon>
        <taxon>Formicoidea</taxon>
        <taxon>Formicidae</taxon>
        <taxon>Formicinae</taxon>
        <taxon>Lasius</taxon>
        <taxon>Lasius</taxon>
    </lineage>
</organism>
<feature type="region of interest" description="Disordered" evidence="1">
    <location>
        <begin position="21"/>
        <end position="47"/>
    </location>
</feature>
<feature type="compositionally biased region" description="Low complexity" evidence="1">
    <location>
        <begin position="325"/>
        <end position="340"/>
    </location>
</feature>
<feature type="compositionally biased region" description="Basic and acidic residues" evidence="1">
    <location>
        <begin position="259"/>
        <end position="272"/>
    </location>
</feature>
<accession>A0AAV2NJG1</accession>
<gene>
    <name evidence="3" type="ORF">LPLAT_LOCUS6054</name>
</gene>
<dbReference type="EMBL" id="OZ034825">
    <property type="protein sequence ID" value="CAL1679954.1"/>
    <property type="molecule type" value="Genomic_DNA"/>
</dbReference>
<evidence type="ECO:0000313" key="4">
    <source>
        <dbReference type="Proteomes" id="UP001497644"/>
    </source>
</evidence>
<proteinExistence type="predicted"/>
<name>A0AAV2NJG1_9HYME</name>
<feature type="compositionally biased region" description="Low complexity" evidence="1">
    <location>
        <begin position="279"/>
        <end position="294"/>
    </location>
</feature>
<sequence length="422" mass="44940">MAKNVGSILLLTFVLSFARADEQERRRNTPPELTPGSVVKTSSDEEPQTRLLPFIPVTATVSLNAGRNNAHSVSLGASLDGISLSESNSYNYPTRHGIDGSPVSVSKSTTVAAGLSGISTAGAKAYNNGNNVKTESHSLSFGQAAATSFGVVENGRAITGAASSVGASQSSAATGGNRRQFSQAGAVSAQYPYRPTWNNVGPNDGRNDRRFNRPTLTIWKPHDGRRPTLNIDAFGTSRREEKPTIRIHKWRPDHRIFSRPDLSIEHQPRDPWNDQIRGSPSLRVSSSSSSYDFSAGDPVSQDNAGPASFVVSSIDQEYTSGNTQSWESGSSNHDSSGSFGEDNFKGTSTSGRQGENSVSRVNAQAIASSVEGSIVKFPKDGTAQSQIIPLQYVGSRDAEQGQSDSDILSDLAQTVGELFDVV</sequence>
<dbReference type="Proteomes" id="UP001497644">
    <property type="component" value="Chromosome 2"/>
</dbReference>
<evidence type="ECO:0000256" key="2">
    <source>
        <dbReference type="SAM" id="SignalP"/>
    </source>
</evidence>
<feature type="region of interest" description="Disordered" evidence="1">
    <location>
        <begin position="319"/>
        <end position="359"/>
    </location>
</feature>
<dbReference type="AlphaFoldDB" id="A0AAV2NJG1"/>
<feature type="signal peptide" evidence="2">
    <location>
        <begin position="1"/>
        <end position="20"/>
    </location>
</feature>
<keyword evidence="4" id="KW-1185">Reference proteome</keyword>
<keyword evidence="2" id="KW-0732">Signal</keyword>
<reference evidence="3" key="1">
    <citation type="submission" date="2024-04" db="EMBL/GenBank/DDBJ databases">
        <authorList>
            <consortium name="Molecular Ecology Group"/>
        </authorList>
    </citation>
    <scope>NUCLEOTIDE SEQUENCE</scope>
</reference>
<feature type="compositionally biased region" description="Polar residues" evidence="1">
    <location>
        <begin position="345"/>
        <end position="359"/>
    </location>
</feature>
<evidence type="ECO:0000256" key="1">
    <source>
        <dbReference type="SAM" id="MobiDB-lite"/>
    </source>
</evidence>
<protein>
    <submittedName>
        <fullName evidence="3">Uncharacterized protein</fullName>
    </submittedName>
</protein>
<evidence type="ECO:0000313" key="3">
    <source>
        <dbReference type="EMBL" id="CAL1679954.1"/>
    </source>
</evidence>